<keyword evidence="9" id="KW-1185">Reference proteome</keyword>
<dbReference type="InterPro" id="IPR009081">
    <property type="entry name" value="PP-bd_ACP"/>
</dbReference>
<dbReference type="CDD" id="cd08954">
    <property type="entry name" value="KR_1_FAS_SDR_x"/>
    <property type="match status" value="1"/>
</dbReference>
<keyword evidence="2" id="KW-0596">Phosphopantetheine</keyword>
<dbReference type="InterPro" id="IPR013968">
    <property type="entry name" value="PKS_KR"/>
</dbReference>
<dbReference type="Pfam" id="PF13602">
    <property type="entry name" value="ADH_zinc_N_2"/>
    <property type="match status" value="1"/>
</dbReference>
<dbReference type="SMART" id="SM00829">
    <property type="entry name" value="PKS_ER"/>
    <property type="match status" value="1"/>
</dbReference>
<feature type="domain" description="Polyketide synthase-like phosphopantetheine-binding" evidence="6">
    <location>
        <begin position="988"/>
        <end position="1046"/>
    </location>
</feature>
<dbReference type="GO" id="GO:0016297">
    <property type="term" value="F:fatty acyl-[ACP] hydrolase activity"/>
    <property type="evidence" value="ECO:0007669"/>
    <property type="project" value="UniProtKB-EC"/>
</dbReference>
<accession>A0AAV8Y6U4</accession>
<dbReference type="InterPro" id="IPR011032">
    <property type="entry name" value="GroES-like_sf"/>
</dbReference>
<dbReference type="InterPro" id="IPR029058">
    <property type="entry name" value="AB_hydrolase_fold"/>
</dbReference>
<dbReference type="Gene3D" id="3.40.50.720">
    <property type="entry name" value="NAD(P)-binding Rossmann-like Domain"/>
    <property type="match status" value="1"/>
</dbReference>
<dbReference type="Gene3D" id="3.90.180.10">
    <property type="entry name" value="Medium-chain alcohol dehydrogenases, catalytic domain"/>
    <property type="match status" value="1"/>
</dbReference>
<gene>
    <name evidence="8" type="ORF">NQ318_004676</name>
</gene>
<dbReference type="InterPro" id="IPR049391">
    <property type="entry name" value="FAS_pseudo-KR"/>
</dbReference>
<keyword evidence="3" id="KW-0597">Phosphoprotein</keyword>
<dbReference type="SUPFAM" id="SSF47336">
    <property type="entry name" value="ACP-like"/>
    <property type="match status" value="1"/>
</dbReference>
<dbReference type="GO" id="GO:0016491">
    <property type="term" value="F:oxidoreductase activity"/>
    <property type="evidence" value="ECO:0007669"/>
    <property type="project" value="InterPro"/>
</dbReference>
<sequence>MTLKICSRGAFRALQECDNSAVKGRIKWENNWVTFMDNMLQMAILQADSRLLYVPTFISKLAVNAKGHMDWIGANYNEDEFPSLPVTNNYMTGVISCGGIHIKGLIASSINRRKILADPVLESYRFVPNFTTLDAHQSVRVNMQLILENTLSYKVNAVELIDEFTKDAVPLLTIIHSVLGDQPLIQPFLKILSQTPLDIDIEVEDKKLNSVSNCLLVVASSILERPEVTKEALAALSENGFIISRESPDYNVPTDDHPKLTIISAHRTPTETLLLLQKKTEHKPQTFIKISSSDEFSWVATVKEAIKNKVNDDIVLYSENEPDSGLVGLVNCLRREPNGKNIKCVFVLDEIKQINLKTFSETQLKKNMAVNVYKNGQWGTYRHLLLNGINVVEREHCFVNSLVRGDLSSLTWLEGPLNYNTALSSEQELVHIYYTALNFRDVMTALGKVTVDVVTTDRRQQECVQGFEFSGRDIRGNRVMGMITNMALATMAAVDRYLLLKIPDSWTMADGATAMTLYGTLAYGLIIRGQLKRGESILIHSGTGGIGQAAIRLALYYGCTVFTTVGTQEKREFIRKTYPEIEDSHIGNSRDLSFEHMVHKGTNGRGVDMVVNSLADDKLLASVRCLARGGRFIEIGKFDMALNTYINLQLLQRSASFHGVMLDQLFAERPFIKKKIMDLLVEGIENGAIKPLNKTIFKVDEVEQAFRYMASGKHTGKVLVQVRTPEEEIIAAPIPQKFSCMPRYLCDPAKTYIICGGLGGFGLELADWLVLRGAKNLILTSRKGITTGYQNLRIRIWTSYGTIVKISKADICTEDGCKQLLEEASELGPVDSIFNLAVVLADAIFENQTPETFQTSFAPKANATRYLDDLTRTMCPDLRHFVVFSSVSCGRGNAGQTNYGMANSVMERLCEKRREDGYPALAIEWGAVGEVGLVAEMQEEHIEMEIGGTLQQRISNCLQVLDTLLAQKEAAIVSSMVVAEKRGGDAAADNIVDSVINILGLTDKKTISLHSTLPELGMDSMTGVEIKQTLEREYEIFLTPKDMRTITLARLKEMHEEQSGANQADKNTENRFGFEMLFTTIGDVTENNLPYMRLKSKVEETSSAPKVLIFPGIEGVASYYEFLSSQLDAHVICLQYSSESKEETIADMANAVIPVIEEHVTKDDPINIIAYSYGTLVALEAVSILESRGYKCSVICIEGSPKLMKGMLDALNMESTEVLETALACRLLSFYLPLEAVSTHQESIFKCASWDERVELGIEIVKQNINVDQNHQRKVANRIYRRVQALKMYTPAYAPLESDVKLYKAKYQVTDNIEEDYCLSQLFKKPVEFEVFEGNHATVLDNEELANTVAQNIK</sequence>
<evidence type="ECO:0000313" key="8">
    <source>
        <dbReference type="EMBL" id="KAJ8946540.1"/>
    </source>
</evidence>
<dbReference type="InterPro" id="IPR036736">
    <property type="entry name" value="ACP-like_sf"/>
</dbReference>
<evidence type="ECO:0000259" key="6">
    <source>
        <dbReference type="SMART" id="SM00823"/>
    </source>
</evidence>
<dbReference type="Proteomes" id="UP001162162">
    <property type="component" value="Unassembled WGS sequence"/>
</dbReference>
<reference evidence="8" key="1">
    <citation type="journal article" date="2023" name="Insect Mol. Biol.">
        <title>Genome sequencing provides insights into the evolution of gene families encoding plant cell wall-degrading enzymes in longhorned beetles.</title>
        <authorList>
            <person name="Shin N.R."/>
            <person name="Okamura Y."/>
            <person name="Kirsch R."/>
            <person name="Pauchet Y."/>
        </authorList>
    </citation>
    <scope>NUCLEOTIDE SEQUENCE</scope>
    <source>
        <strain evidence="8">AMC_N1</strain>
    </source>
</reference>
<dbReference type="InterPro" id="IPR020806">
    <property type="entry name" value="PKS_PP-bd"/>
</dbReference>
<dbReference type="InterPro" id="IPR036291">
    <property type="entry name" value="NAD(P)-bd_dom_sf"/>
</dbReference>
<dbReference type="Pfam" id="PF00550">
    <property type="entry name" value="PP-binding"/>
    <property type="match status" value="1"/>
</dbReference>
<evidence type="ECO:0000259" key="5">
    <source>
        <dbReference type="SMART" id="SM00822"/>
    </source>
</evidence>
<name>A0AAV8Y6U4_9CUCU</name>
<dbReference type="PANTHER" id="PTHR43775">
    <property type="entry name" value="FATTY ACID SYNTHASE"/>
    <property type="match status" value="1"/>
</dbReference>
<dbReference type="EC" id="3.1.2.14" evidence="1"/>
<feature type="domain" description="Enoyl reductase (ER)" evidence="7">
    <location>
        <begin position="405"/>
        <end position="720"/>
    </location>
</feature>
<dbReference type="Pfam" id="PF08659">
    <property type="entry name" value="KR"/>
    <property type="match status" value="1"/>
</dbReference>
<evidence type="ECO:0000256" key="2">
    <source>
        <dbReference type="ARBA" id="ARBA00022450"/>
    </source>
</evidence>
<proteinExistence type="predicted"/>
<dbReference type="GO" id="GO:0006633">
    <property type="term" value="P:fatty acid biosynthetic process"/>
    <property type="evidence" value="ECO:0007669"/>
    <property type="project" value="TreeGrafter"/>
</dbReference>
<dbReference type="SUPFAM" id="SSF53474">
    <property type="entry name" value="alpha/beta-Hydrolases"/>
    <property type="match status" value="1"/>
</dbReference>
<dbReference type="Gene3D" id="3.10.129.110">
    <property type="entry name" value="Polyketide synthase dehydratase"/>
    <property type="match status" value="1"/>
</dbReference>
<dbReference type="PANTHER" id="PTHR43775:SF23">
    <property type="entry name" value="FATTY ACID SYNTHASE 3"/>
    <property type="match status" value="1"/>
</dbReference>
<dbReference type="SMART" id="SM00823">
    <property type="entry name" value="PKS_PP"/>
    <property type="match status" value="1"/>
</dbReference>
<protein>
    <recommendedName>
        <fullName evidence="1">oleoyl-[acyl-carrier-protein] hydrolase</fullName>
        <ecNumber evidence="1">3.1.2.14</ecNumber>
    </recommendedName>
</protein>
<dbReference type="InterPro" id="IPR020843">
    <property type="entry name" value="ER"/>
</dbReference>
<dbReference type="Pfam" id="PF21149">
    <property type="entry name" value="FAS_pseudo-KR"/>
    <property type="match status" value="1"/>
</dbReference>
<dbReference type="InterPro" id="IPR057326">
    <property type="entry name" value="KR_dom"/>
</dbReference>
<evidence type="ECO:0000256" key="1">
    <source>
        <dbReference type="ARBA" id="ARBA00012480"/>
    </source>
</evidence>
<dbReference type="SMART" id="SM00822">
    <property type="entry name" value="PKS_KR"/>
    <property type="match status" value="1"/>
</dbReference>
<dbReference type="GO" id="GO:0004312">
    <property type="term" value="F:fatty acid synthase activity"/>
    <property type="evidence" value="ECO:0007669"/>
    <property type="project" value="TreeGrafter"/>
</dbReference>
<feature type="domain" description="Ketoreductase" evidence="5">
    <location>
        <begin position="750"/>
        <end position="931"/>
    </location>
</feature>
<dbReference type="CDD" id="cd05195">
    <property type="entry name" value="enoyl_red"/>
    <property type="match status" value="1"/>
</dbReference>
<organism evidence="8 9">
    <name type="scientific">Aromia moschata</name>
    <dbReference type="NCBI Taxonomy" id="1265417"/>
    <lineage>
        <taxon>Eukaryota</taxon>
        <taxon>Metazoa</taxon>
        <taxon>Ecdysozoa</taxon>
        <taxon>Arthropoda</taxon>
        <taxon>Hexapoda</taxon>
        <taxon>Insecta</taxon>
        <taxon>Pterygota</taxon>
        <taxon>Neoptera</taxon>
        <taxon>Endopterygota</taxon>
        <taxon>Coleoptera</taxon>
        <taxon>Polyphaga</taxon>
        <taxon>Cucujiformia</taxon>
        <taxon>Chrysomeloidea</taxon>
        <taxon>Cerambycidae</taxon>
        <taxon>Cerambycinae</taxon>
        <taxon>Callichromatini</taxon>
        <taxon>Aromia</taxon>
    </lineage>
</organism>
<keyword evidence="4" id="KW-0808">Transferase</keyword>
<dbReference type="Gene3D" id="3.40.50.1820">
    <property type="entry name" value="alpha/beta hydrolase"/>
    <property type="match status" value="1"/>
</dbReference>
<dbReference type="Pfam" id="PF00975">
    <property type="entry name" value="Thioesterase"/>
    <property type="match status" value="1"/>
</dbReference>
<comment type="caution">
    <text evidence="8">The sequence shown here is derived from an EMBL/GenBank/DDBJ whole genome shotgun (WGS) entry which is preliminary data.</text>
</comment>
<evidence type="ECO:0000256" key="4">
    <source>
        <dbReference type="ARBA" id="ARBA00022679"/>
    </source>
</evidence>
<evidence type="ECO:0000313" key="9">
    <source>
        <dbReference type="Proteomes" id="UP001162162"/>
    </source>
</evidence>
<dbReference type="InterPro" id="IPR042104">
    <property type="entry name" value="PKS_dehydratase_sf"/>
</dbReference>
<dbReference type="InterPro" id="IPR001031">
    <property type="entry name" value="Thioesterase"/>
</dbReference>
<evidence type="ECO:0000259" key="7">
    <source>
        <dbReference type="SMART" id="SM00829"/>
    </source>
</evidence>
<dbReference type="GO" id="GO:0031177">
    <property type="term" value="F:phosphopantetheine binding"/>
    <property type="evidence" value="ECO:0007669"/>
    <property type="project" value="InterPro"/>
</dbReference>
<dbReference type="EMBL" id="JAPWTK010000183">
    <property type="protein sequence ID" value="KAJ8946540.1"/>
    <property type="molecule type" value="Genomic_DNA"/>
</dbReference>
<evidence type="ECO:0000256" key="3">
    <source>
        <dbReference type="ARBA" id="ARBA00022553"/>
    </source>
</evidence>
<dbReference type="InterPro" id="IPR050091">
    <property type="entry name" value="PKS_NRPS_Biosynth_Enz"/>
</dbReference>
<dbReference type="FunFam" id="3.40.50.720:FF:000209">
    <property type="entry name" value="Polyketide synthase Pks12"/>
    <property type="match status" value="1"/>
</dbReference>
<dbReference type="SUPFAM" id="SSF50129">
    <property type="entry name" value="GroES-like"/>
    <property type="match status" value="1"/>
</dbReference>
<dbReference type="SUPFAM" id="SSF51735">
    <property type="entry name" value="NAD(P)-binding Rossmann-fold domains"/>
    <property type="match status" value="2"/>
</dbReference>
<dbReference type="Gene3D" id="1.10.1200.10">
    <property type="entry name" value="ACP-like"/>
    <property type="match status" value="1"/>
</dbReference>